<dbReference type="InterPro" id="IPR011989">
    <property type="entry name" value="ARM-like"/>
</dbReference>
<dbReference type="KEGG" id="mmt:Metme_2711"/>
<protein>
    <recommendedName>
        <fullName evidence="3">HEAT repeat protein</fullName>
    </recommendedName>
</protein>
<organism evidence="1 2">
    <name type="scientific">Methylomonas methanica (strain DSM 25384 / MC09)</name>
    <dbReference type="NCBI Taxonomy" id="857087"/>
    <lineage>
        <taxon>Bacteria</taxon>
        <taxon>Pseudomonadati</taxon>
        <taxon>Pseudomonadota</taxon>
        <taxon>Gammaproteobacteria</taxon>
        <taxon>Methylococcales</taxon>
        <taxon>Methylococcaceae</taxon>
        <taxon>Methylomonas</taxon>
    </lineage>
</organism>
<reference key="2">
    <citation type="submission" date="2011-05" db="EMBL/GenBank/DDBJ databases">
        <title>Complete genome sequence of the aerobic marine methanotroph Methylomonas methanica MC09.</title>
        <authorList>
            <person name="Boden R."/>
            <person name="Cunliffe M."/>
            <person name="Scanlan J."/>
            <person name="Moussard H."/>
            <person name="Kits K.D."/>
            <person name="Klotz M."/>
            <person name="Jetten M."/>
            <person name="Vuilleumier S."/>
            <person name="Han J."/>
            <person name="Peters L."/>
            <person name="Mikhailova N."/>
            <person name="Teshima H."/>
            <person name="Tapia R."/>
            <person name="Kyrpides N."/>
            <person name="Ivanova N."/>
            <person name="Pagani I."/>
            <person name="Cheng J.-F."/>
            <person name="Goodwin L."/>
            <person name="Han C."/>
            <person name="Hauser L."/>
            <person name="Land M."/>
            <person name="Lapidus A."/>
            <person name="Lucas S."/>
            <person name="Pitluck S."/>
            <person name="Woyke T."/>
            <person name="Stein L.Y."/>
            <person name="Murrell C."/>
        </authorList>
    </citation>
    <scope>NUCLEOTIDE SEQUENCE</scope>
    <source>
        <strain>MC09</strain>
    </source>
</reference>
<dbReference type="eggNOG" id="COG1413">
    <property type="taxonomic scope" value="Bacteria"/>
</dbReference>
<evidence type="ECO:0000313" key="2">
    <source>
        <dbReference type="Proteomes" id="UP000008888"/>
    </source>
</evidence>
<dbReference type="EMBL" id="CP002738">
    <property type="protein sequence ID" value="AEG01096.1"/>
    <property type="molecule type" value="Genomic_DNA"/>
</dbReference>
<accession>F9ZZ70</accession>
<proteinExistence type="predicted"/>
<dbReference type="AlphaFoldDB" id="F9ZZ70"/>
<sequence>MTAVPVVAAEASSIGRVFVRHGHGHGPSAWQLQAEQVALPAILQTLQADSGVIIHHSLTAEKPVSATCAADNLPSLLKCLLGESVNLVFGPRQGGVPSEVWILGSTAATKTSLECLKPDVVVSGDKLGREMEIQRLREQAGSNDPRQRGNALYALAETGADDVDDVLSNGLKDASALVREQALGGWVRLYGADAAIPELYQAINDPVASVRLRAVELSVEPLLLRQASQDSDNAVRQLAKVRLEELEN</sequence>
<dbReference type="STRING" id="857087.Metme_2711"/>
<dbReference type="InterPro" id="IPR016024">
    <property type="entry name" value="ARM-type_fold"/>
</dbReference>
<keyword evidence="2" id="KW-1185">Reference proteome</keyword>
<evidence type="ECO:0000313" key="1">
    <source>
        <dbReference type="EMBL" id="AEG01096.1"/>
    </source>
</evidence>
<evidence type="ECO:0008006" key="3">
    <source>
        <dbReference type="Google" id="ProtNLM"/>
    </source>
</evidence>
<name>F9ZZ70_METMM</name>
<dbReference type="Gene3D" id="1.25.10.10">
    <property type="entry name" value="Leucine-rich Repeat Variant"/>
    <property type="match status" value="1"/>
</dbReference>
<reference evidence="1 2" key="1">
    <citation type="journal article" date="2011" name="J. Bacteriol.">
        <title>Complete Genome Sequence of the Aerobic Marine Methanotroph Methylomonas methanica MC09.</title>
        <authorList>
            <person name="Boden R."/>
            <person name="Cunliffe M."/>
            <person name="Scanlan J."/>
            <person name="Moussard H."/>
            <person name="Kits K.D."/>
            <person name="Klotz M.G."/>
            <person name="Jetten M.S."/>
            <person name="Vuilleumier S."/>
            <person name="Han J."/>
            <person name="Peters L."/>
            <person name="Mikhailova N."/>
            <person name="Teshima H."/>
            <person name="Tapia R."/>
            <person name="Kyrpides N."/>
            <person name="Ivanova N."/>
            <person name="Pagani I."/>
            <person name="Cheng J.F."/>
            <person name="Goodwin L."/>
            <person name="Han C."/>
            <person name="Hauser L."/>
            <person name="Land M.L."/>
            <person name="Lapidus A."/>
            <person name="Lucas S."/>
            <person name="Pitluck S."/>
            <person name="Woyke T."/>
            <person name="Stein L."/>
            <person name="Murrell J.C."/>
        </authorList>
    </citation>
    <scope>NUCLEOTIDE SEQUENCE [LARGE SCALE GENOMIC DNA]</scope>
    <source>
        <strain evidence="1 2">MC09</strain>
    </source>
</reference>
<dbReference type="Proteomes" id="UP000008888">
    <property type="component" value="Chromosome"/>
</dbReference>
<dbReference type="SUPFAM" id="SSF48371">
    <property type="entry name" value="ARM repeat"/>
    <property type="match status" value="1"/>
</dbReference>
<gene>
    <name evidence="1" type="ordered locus">Metme_2711</name>
</gene>
<reference evidence="2" key="3">
    <citation type="submission" date="2011-05" db="EMBL/GenBank/DDBJ databases">
        <title>Complete sequence of Methylomonas methanica MC09.</title>
        <authorList>
            <consortium name="US DOE Joint Genome Institute"/>
            <person name="Lucas S."/>
            <person name="Han J."/>
            <person name="Lapidus A."/>
            <person name="Cheng J.-F."/>
            <person name="Goodwin L."/>
            <person name="Pitluck S."/>
            <person name="Peters L."/>
            <person name="Mikhailova N."/>
            <person name="Teshima H."/>
            <person name="Han C."/>
            <person name="Tapia R."/>
            <person name="Land M."/>
            <person name="Hauser L."/>
            <person name="Kyrpides N."/>
            <person name="Ivanova N."/>
            <person name="Pagani I."/>
            <person name="Stein L."/>
            <person name="Woyke T."/>
        </authorList>
    </citation>
    <scope>NUCLEOTIDE SEQUENCE [LARGE SCALE GENOMIC DNA]</scope>
    <source>
        <strain evidence="2">MC09</strain>
    </source>
</reference>
<dbReference type="Pfam" id="PF13646">
    <property type="entry name" value="HEAT_2"/>
    <property type="match status" value="1"/>
</dbReference>
<dbReference type="HOGENOM" id="CLU_1119147_0_0_6"/>